<organism evidence="2 3">
    <name type="scientific">Haematococcus lacustris</name>
    <name type="common">Green alga</name>
    <name type="synonym">Haematococcus pluvialis</name>
    <dbReference type="NCBI Taxonomy" id="44745"/>
    <lineage>
        <taxon>Eukaryota</taxon>
        <taxon>Viridiplantae</taxon>
        <taxon>Chlorophyta</taxon>
        <taxon>core chlorophytes</taxon>
        <taxon>Chlorophyceae</taxon>
        <taxon>CS clade</taxon>
        <taxon>Chlamydomonadales</taxon>
        <taxon>Haematococcaceae</taxon>
        <taxon>Haematococcus</taxon>
    </lineage>
</organism>
<evidence type="ECO:0000313" key="2">
    <source>
        <dbReference type="EMBL" id="GFH23079.1"/>
    </source>
</evidence>
<feature type="region of interest" description="Disordered" evidence="1">
    <location>
        <begin position="64"/>
        <end position="89"/>
    </location>
</feature>
<keyword evidence="3" id="KW-1185">Reference proteome</keyword>
<accession>A0A699ZTZ8</accession>
<name>A0A699ZTZ8_HAELA</name>
<dbReference type="AlphaFoldDB" id="A0A699ZTZ8"/>
<dbReference type="EMBL" id="BLLF01002188">
    <property type="protein sequence ID" value="GFH23079.1"/>
    <property type="molecule type" value="Genomic_DNA"/>
</dbReference>
<reference evidence="2 3" key="1">
    <citation type="submission" date="2020-02" db="EMBL/GenBank/DDBJ databases">
        <title>Draft genome sequence of Haematococcus lacustris strain NIES-144.</title>
        <authorList>
            <person name="Morimoto D."/>
            <person name="Nakagawa S."/>
            <person name="Yoshida T."/>
            <person name="Sawayama S."/>
        </authorList>
    </citation>
    <scope>NUCLEOTIDE SEQUENCE [LARGE SCALE GENOMIC DNA]</scope>
    <source>
        <strain evidence="2 3">NIES-144</strain>
    </source>
</reference>
<feature type="compositionally biased region" description="Low complexity" evidence="1">
    <location>
        <begin position="64"/>
        <end position="80"/>
    </location>
</feature>
<evidence type="ECO:0000313" key="3">
    <source>
        <dbReference type="Proteomes" id="UP000485058"/>
    </source>
</evidence>
<evidence type="ECO:0000256" key="1">
    <source>
        <dbReference type="SAM" id="MobiDB-lite"/>
    </source>
</evidence>
<protein>
    <submittedName>
        <fullName evidence="2">Uncharacterized protein</fullName>
    </submittedName>
</protein>
<sequence length="207" mass="22845">MKRAAPNSEFISKRPATDAQWTGDRCTIDVDTVTHVSASFVSSPKQTTHISASFASIPAVTASQSSSQQEASSPELSAEQVGEMGKERWHRENIPTLQDHRGSVMIVGPECYGTILLQQLKADVTYCIGWADESSHACTVFCNSYRLSSAVRHRVQCMCGPVRNHRHRCHTHPRCEPMSSHPHSLWSAKGKKHFPNALVAHNARPAC</sequence>
<dbReference type="Proteomes" id="UP000485058">
    <property type="component" value="Unassembled WGS sequence"/>
</dbReference>
<gene>
    <name evidence="2" type="ORF">HaLaN_20634</name>
</gene>
<comment type="caution">
    <text evidence="2">The sequence shown here is derived from an EMBL/GenBank/DDBJ whole genome shotgun (WGS) entry which is preliminary data.</text>
</comment>
<proteinExistence type="predicted"/>